<evidence type="ECO:0000313" key="1">
    <source>
        <dbReference type="EMBL" id="PSR21630.1"/>
    </source>
</evidence>
<dbReference type="GO" id="GO:0050797">
    <property type="term" value="F:thymidylate synthase (FAD) activity"/>
    <property type="evidence" value="ECO:0007669"/>
    <property type="project" value="InterPro"/>
</dbReference>
<dbReference type="InterPro" id="IPR003669">
    <property type="entry name" value="Thymidylate_synthase_ThyX"/>
</dbReference>
<sequence length="484" mass="54562">MSVIYALSHVPPEVSAYGMAKYSRSSASMRDSLIELSQQKTEAFLSTFYFAYGHASIADLAHVPLAIEEISLLAAMEIVDEALWDGQERSTRYQDFSHGPYYRPPEAQATYDASVQTLFKLYQTLFVDAQARLSERYPQPDNLAPSAYRRTMRARAFDLARYALPLATLTSLGQVTNARVLEQQIRRLMGSELAEVRAIAAGMKEAVTQTLPFNLLQARLAHLGIPVPEPILAEMNPGPIAPTLIKYTKADPNAQAQVQKIRSLVNELFPGISGVAPAVALYPLHDALDDMLAGIFYQYSALSYGEILHRLDDLSLAVKSELLDDIFSMRGAHEAWPRNLQQRPLIFDIVVDVGAFRDLNRHRRLEKVAQGLDHRLGFDVPVEFAEFGLDLAVRSTLEPYYAHVATQPVDQRPYLLPLAHRRRVLLRMDFAEAAYLIELRSRSSGHFSYRRIAQAMWDALQRAYPTLAQHIRVTPMEVYDPFAR</sequence>
<accession>A0A2T2WHD2</accession>
<dbReference type="GO" id="GO:0070402">
    <property type="term" value="F:NADPH binding"/>
    <property type="evidence" value="ECO:0007669"/>
    <property type="project" value="TreeGrafter"/>
</dbReference>
<dbReference type="PANTHER" id="PTHR34934">
    <property type="entry name" value="FLAVIN-DEPENDENT THYMIDYLATE SYNTHASE"/>
    <property type="match status" value="1"/>
</dbReference>
<reference evidence="1 2" key="1">
    <citation type="journal article" date="2014" name="BMC Genomics">
        <title>Comparison of environmental and isolate Sulfobacillus genomes reveals diverse carbon, sulfur, nitrogen, and hydrogen metabolisms.</title>
        <authorList>
            <person name="Justice N.B."/>
            <person name="Norman A."/>
            <person name="Brown C.T."/>
            <person name="Singh A."/>
            <person name="Thomas B.C."/>
            <person name="Banfield J.F."/>
        </authorList>
    </citation>
    <scope>NUCLEOTIDE SEQUENCE [LARGE SCALE GENOMIC DNA]</scope>
    <source>
        <strain evidence="1">AMDSBA3</strain>
    </source>
</reference>
<evidence type="ECO:0000313" key="2">
    <source>
        <dbReference type="Proteomes" id="UP000241848"/>
    </source>
</evidence>
<name>A0A2T2WHD2_9FIRM</name>
<comment type="caution">
    <text evidence="1">The sequence shown here is derived from an EMBL/GenBank/DDBJ whole genome shotgun (WGS) entry which is preliminary data.</text>
</comment>
<dbReference type="GO" id="GO:0006231">
    <property type="term" value="P:dTMP biosynthetic process"/>
    <property type="evidence" value="ECO:0007669"/>
    <property type="project" value="InterPro"/>
</dbReference>
<gene>
    <name evidence="1" type="ORF">C7B45_09945</name>
</gene>
<protein>
    <submittedName>
        <fullName evidence="1">Thymidylate synthase</fullName>
    </submittedName>
</protein>
<dbReference type="Gene3D" id="3.30.1360.170">
    <property type="match status" value="2"/>
</dbReference>
<dbReference type="GO" id="GO:0004799">
    <property type="term" value="F:thymidylate synthase activity"/>
    <property type="evidence" value="ECO:0007669"/>
    <property type="project" value="TreeGrafter"/>
</dbReference>
<proteinExistence type="predicted"/>
<dbReference type="Proteomes" id="UP000241848">
    <property type="component" value="Unassembled WGS sequence"/>
</dbReference>
<dbReference type="GO" id="GO:0050660">
    <property type="term" value="F:flavin adenine dinucleotide binding"/>
    <property type="evidence" value="ECO:0007669"/>
    <property type="project" value="InterPro"/>
</dbReference>
<dbReference type="PROSITE" id="PS51331">
    <property type="entry name" value="THYX"/>
    <property type="match status" value="2"/>
</dbReference>
<dbReference type="EMBL" id="PXYV01000030">
    <property type="protein sequence ID" value="PSR21630.1"/>
    <property type="molecule type" value="Genomic_DNA"/>
</dbReference>
<dbReference type="SUPFAM" id="SSF69796">
    <property type="entry name" value="Thymidylate synthase-complementing protein Thy1"/>
    <property type="match status" value="2"/>
</dbReference>
<organism evidence="1 2">
    <name type="scientific">Sulfobacillus acidophilus</name>
    <dbReference type="NCBI Taxonomy" id="53633"/>
    <lineage>
        <taxon>Bacteria</taxon>
        <taxon>Bacillati</taxon>
        <taxon>Bacillota</taxon>
        <taxon>Clostridia</taxon>
        <taxon>Eubacteriales</taxon>
        <taxon>Clostridiales Family XVII. Incertae Sedis</taxon>
        <taxon>Sulfobacillus</taxon>
    </lineage>
</organism>
<dbReference type="Pfam" id="PF02511">
    <property type="entry name" value="Thy1"/>
    <property type="match status" value="2"/>
</dbReference>
<dbReference type="AlphaFoldDB" id="A0A2T2WHD2"/>
<dbReference type="PANTHER" id="PTHR34934:SF1">
    <property type="entry name" value="FLAVIN-DEPENDENT THYMIDYLATE SYNTHASE"/>
    <property type="match status" value="1"/>
</dbReference>
<dbReference type="InterPro" id="IPR036098">
    <property type="entry name" value="Thymidylate_synthase_ThyX_sf"/>
</dbReference>